<accession>A0ABQ6JSQ7</accession>
<proteinExistence type="predicted"/>
<dbReference type="PANTHER" id="PTHR43394:SF1">
    <property type="entry name" value="ATP-BINDING CASSETTE SUB-FAMILY B MEMBER 10, MITOCHONDRIAL"/>
    <property type="match status" value="1"/>
</dbReference>
<dbReference type="Proteomes" id="UP001157069">
    <property type="component" value="Unassembled WGS sequence"/>
</dbReference>
<protein>
    <recommendedName>
        <fullName evidence="3">Lipid A export ATP-binding/permease protein MsbA</fullName>
    </recommendedName>
</protein>
<dbReference type="InterPro" id="IPR039421">
    <property type="entry name" value="Type_1_exporter"/>
</dbReference>
<dbReference type="EMBL" id="BSVA01000001">
    <property type="protein sequence ID" value="GMA91019.1"/>
    <property type="molecule type" value="Genomic_DNA"/>
</dbReference>
<dbReference type="PANTHER" id="PTHR43394">
    <property type="entry name" value="ATP-DEPENDENT PERMEASE MDL1, MITOCHONDRIAL"/>
    <property type="match status" value="1"/>
</dbReference>
<dbReference type="Gene3D" id="3.40.50.300">
    <property type="entry name" value="P-loop containing nucleotide triphosphate hydrolases"/>
    <property type="match status" value="1"/>
</dbReference>
<dbReference type="SUPFAM" id="SSF52540">
    <property type="entry name" value="P-loop containing nucleoside triphosphate hydrolases"/>
    <property type="match status" value="1"/>
</dbReference>
<evidence type="ECO:0000313" key="2">
    <source>
        <dbReference type="Proteomes" id="UP001157069"/>
    </source>
</evidence>
<reference evidence="2" key="1">
    <citation type="journal article" date="2019" name="Int. J. Syst. Evol. Microbiol.">
        <title>The Global Catalogue of Microorganisms (GCM) 10K type strain sequencing project: providing services to taxonomists for standard genome sequencing and annotation.</title>
        <authorList>
            <consortium name="The Broad Institute Genomics Platform"/>
            <consortium name="The Broad Institute Genome Sequencing Center for Infectious Disease"/>
            <person name="Wu L."/>
            <person name="Ma J."/>
        </authorList>
    </citation>
    <scope>NUCLEOTIDE SEQUENCE [LARGE SCALE GENOMIC DNA]</scope>
    <source>
        <strain evidence="2">NBRC 108755</strain>
    </source>
</reference>
<gene>
    <name evidence="1" type="ORF">GCM10025869_15480</name>
</gene>
<dbReference type="InterPro" id="IPR027417">
    <property type="entry name" value="P-loop_NTPase"/>
</dbReference>
<evidence type="ECO:0008006" key="3">
    <source>
        <dbReference type="Google" id="ProtNLM"/>
    </source>
</evidence>
<keyword evidence="2" id="KW-1185">Reference proteome</keyword>
<organism evidence="1 2">
    <name type="scientific">Homoserinibacter gongjuensis</name>
    <dbReference type="NCBI Taxonomy" id="1162968"/>
    <lineage>
        <taxon>Bacteria</taxon>
        <taxon>Bacillati</taxon>
        <taxon>Actinomycetota</taxon>
        <taxon>Actinomycetes</taxon>
        <taxon>Micrococcales</taxon>
        <taxon>Microbacteriaceae</taxon>
        <taxon>Homoserinibacter</taxon>
    </lineage>
</organism>
<comment type="caution">
    <text evidence="1">The sequence shown here is derived from an EMBL/GenBank/DDBJ whole genome shotgun (WGS) entry which is preliminary data.</text>
</comment>
<name>A0ABQ6JSQ7_9MICO</name>
<sequence length="81" mass="8925">MLLLDEATSALDSESESAVQEALERLRAGRTTLVVAHRLSTIRSADRIVVLEHGRVVEVGPHEELVHADGLYARLVRAQQL</sequence>
<evidence type="ECO:0000313" key="1">
    <source>
        <dbReference type="EMBL" id="GMA91019.1"/>
    </source>
</evidence>